<gene>
    <name evidence="1" type="ORF">GA0070614_0542</name>
</gene>
<protein>
    <recommendedName>
        <fullName evidence="3">Transcriptional regulator, contains XRE-family HTH domain</fullName>
    </recommendedName>
</protein>
<evidence type="ECO:0008006" key="3">
    <source>
        <dbReference type="Google" id="ProtNLM"/>
    </source>
</evidence>
<dbReference type="Gene3D" id="1.25.40.10">
    <property type="entry name" value="Tetratricopeptide repeat domain"/>
    <property type="match status" value="1"/>
</dbReference>
<dbReference type="SUPFAM" id="SSF48452">
    <property type="entry name" value="TPR-like"/>
    <property type="match status" value="1"/>
</dbReference>
<keyword evidence="2" id="KW-1185">Reference proteome</keyword>
<evidence type="ECO:0000313" key="1">
    <source>
        <dbReference type="EMBL" id="SCG38634.1"/>
    </source>
</evidence>
<evidence type="ECO:0000313" key="2">
    <source>
        <dbReference type="Proteomes" id="UP000198215"/>
    </source>
</evidence>
<name>A0A1C5GY00_9ACTN</name>
<dbReference type="EMBL" id="LT607753">
    <property type="protein sequence ID" value="SCG38634.1"/>
    <property type="molecule type" value="Genomic_DNA"/>
</dbReference>
<proteinExistence type="predicted"/>
<reference evidence="2" key="1">
    <citation type="submission" date="2016-06" db="EMBL/GenBank/DDBJ databases">
        <authorList>
            <person name="Varghese N."/>
            <person name="Submissions Spin"/>
        </authorList>
    </citation>
    <scope>NUCLEOTIDE SEQUENCE [LARGE SCALE GENOMIC DNA]</scope>
    <source>
        <strain evidence="2">DSM 45161</strain>
    </source>
</reference>
<dbReference type="Proteomes" id="UP000198215">
    <property type="component" value="Chromosome I"/>
</dbReference>
<sequence>MRRWVARPPAGRTSRHPADYCAQYPRSEGVTSMQRVVRPQWWQNGTYRGVPVRVLLARHDIGAVFGFLKERGFSWSAIATATGLGASRVSEIAAGRRIVTDYSVLERIAEGLCIPRHYMGLALDEQALHHRQEIPLKPGGTAAPVDPRELLGVVASIAVGAIPAGVERWLPSSQEVAIPAAVGQDEVATVRAVTAFHRRLDAAAGGGRCLQSARGYVAWATQLLQVQCGDAVAAQLRAALAELHNLVGWVAHDLDNHDLARRHLTQSLVLARQTDSLPLLANTLYRLGRVSLHQEQPAEALQLFGLGQLAAQQAGCHASVGILHANSAWAYALLGADHQAVDSLTRARRELDQADPDTAPDWTHFALTEADVHGISAVVYSALARHPEHVGYVDRAAEHSHQAVRLRRPQDRRSFIFDTISVATASILAGDLATAGEYGTKAVGLVADGMRSARVNDRLNALWELAAPQVEREPALAALGSRIAELQAV</sequence>
<accession>A0A1C5GY00</accession>
<dbReference type="AlphaFoldDB" id="A0A1C5GY00"/>
<dbReference type="Pfam" id="PF13424">
    <property type="entry name" value="TPR_12"/>
    <property type="match status" value="1"/>
</dbReference>
<dbReference type="InterPro" id="IPR011990">
    <property type="entry name" value="TPR-like_helical_dom_sf"/>
</dbReference>
<organism evidence="1 2">
    <name type="scientific">Micromonospora coxensis</name>
    <dbReference type="NCBI Taxonomy" id="356852"/>
    <lineage>
        <taxon>Bacteria</taxon>
        <taxon>Bacillati</taxon>
        <taxon>Actinomycetota</taxon>
        <taxon>Actinomycetes</taxon>
        <taxon>Micromonosporales</taxon>
        <taxon>Micromonosporaceae</taxon>
        <taxon>Micromonospora</taxon>
    </lineage>
</organism>